<dbReference type="InterPro" id="IPR011249">
    <property type="entry name" value="Metalloenz_LuxS/M16"/>
</dbReference>
<gene>
    <name evidence="11" type="ORF">Vbra_13953</name>
</gene>
<feature type="domain" description="Peptidase M16 C-terminal" evidence="9">
    <location>
        <begin position="250"/>
        <end position="442"/>
    </location>
</feature>
<evidence type="ECO:0000259" key="8">
    <source>
        <dbReference type="Pfam" id="PF00675"/>
    </source>
</evidence>
<accession>A0A0G4EYN1</accession>
<keyword evidence="3" id="KW-0479">Metal-binding</keyword>
<keyword evidence="4" id="KW-0378">Hydrolase</keyword>
<dbReference type="VEuPathDB" id="CryptoDB:Vbra_13953"/>
<dbReference type="PANTHER" id="PTHR43690">
    <property type="entry name" value="NARDILYSIN"/>
    <property type="match status" value="1"/>
</dbReference>
<keyword evidence="2" id="KW-0645">Protease</keyword>
<keyword evidence="7" id="KW-0732">Signal</keyword>
<dbReference type="GO" id="GO:0006508">
    <property type="term" value="P:proteolysis"/>
    <property type="evidence" value="ECO:0007669"/>
    <property type="project" value="UniProtKB-KW"/>
</dbReference>
<dbReference type="EMBL" id="CDMY01000344">
    <property type="protein sequence ID" value="CEM03565.1"/>
    <property type="molecule type" value="Genomic_DNA"/>
</dbReference>
<dbReference type="InterPro" id="IPR050626">
    <property type="entry name" value="Peptidase_M16"/>
</dbReference>
<evidence type="ECO:0000313" key="11">
    <source>
        <dbReference type="EMBL" id="CEM03565.1"/>
    </source>
</evidence>
<evidence type="ECO:0000256" key="3">
    <source>
        <dbReference type="ARBA" id="ARBA00022723"/>
    </source>
</evidence>
<sequence>MQPSARLLLGALLSAVTLTSAGAAHDLKAPLQPFLSHQRSAYGHLHKDNVTSAERPSGGIVRRVDEMDKPGGDSREYRTITLKNQLEAVLASDMNEEFGTMALRVKAGSFQDPDELPGLAHLLEHLVHHLSVPTDKHPYSVYKHLSIIGGDNDAFTVAEGTFFQFQVPKKHMQDALKRFADMFIMKEHVFTDETIKSEITAVNNDFNAFLQNEKWRVPHMTKVAANHQHPHSRFDPGNRASLDKGISKVRKALVGFFNQFYSANAIKLSLIGPFPLDKLQKWVVQYFSPIPNRQIPLTHSYPVTPYEFGTLGIRYDVVPALKDVNRMLLYFPYTPEGIVVPGAPPRNFKESKPEQYILSLINYRGPGSLSRVLIERGWATRLEAKLTEESGDLCEASDDLAAFKIEIRLTRNFCEASGERAVDSELELFFHFLHLMRREGSDLERFTTLANEKRAQWDEAPGDDAEKIVESLFHFPPPRTMSGPSLLDKWSPEDISFMLDRVLTPDNIIAIVASKTLFSEKSRTQKQWKTEQWYKIVYRGTNISSELKARWRSPPAVDKRLKLPGPNPFTAGEMVKIKGKGEGDTSPKRSLYKLTHRFVELIVQRSYYDVSGAVLVVLTLPELGSGSREQFMVDLYIKLITDRMDETTYMASKTGIDSSIEFDMVENHILIKFSRIAGQNIQRLLQSYLETMKRIWEEYGSTRLSTELQERFEYVRLNTLEKKLNKQRSALAQKLAHKSMDEVLSGYSFSRHVEFLLSEATPTAIADLVGSVLARIDITVFASGNWNDKEAKRMAQLVSDVLGSDALEADEKPTRQSIQIPLGQRGVVVSRQGVSRASGFEIFLQVGHFPGKADTTMAKNVLLQQLTELVTRLAFM</sequence>
<dbReference type="Gene3D" id="3.30.830.10">
    <property type="entry name" value="Metalloenzyme, LuxS/M16 peptidase-like"/>
    <property type="match status" value="3"/>
</dbReference>
<organism evidence="11 12">
    <name type="scientific">Vitrella brassicaformis (strain CCMP3155)</name>
    <dbReference type="NCBI Taxonomy" id="1169540"/>
    <lineage>
        <taxon>Eukaryota</taxon>
        <taxon>Sar</taxon>
        <taxon>Alveolata</taxon>
        <taxon>Colpodellida</taxon>
        <taxon>Vitrellaceae</taxon>
        <taxon>Vitrella</taxon>
    </lineage>
</organism>
<evidence type="ECO:0000256" key="2">
    <source>
        <dbReference type="ARBA" id="ARBA00022670"/>
    </source>
</evidence>
<dbReference type="GO" id="GO:0008237">
    <property type="term" value="F:metallopeptidase activity"/>
    <property type="evidence" value="ECO:0007669"/>
    <property type="project" value="UniProtKB-KW"/>
</dbReference>
<reference evidence="11 12" key="1">
    <citation type="submission" date="2014-11" db="EMBL/GenBank/DDBJ databases">
        <authorList>
            <person name="Zhu J."/>
            <person name="Qi W."/>
            <person name="Song R."/>
        </authorList>
    </citation>
    <scope>NUCLEOTIDE SEQUENCE [LARGE SCALE GENOMIC DNA]</scope>
</reference>
<feature type="domain" description="Peptidase M16 middle/third" evidence="10">
    <location>
        <begin position="459"/>
        <end position="744"/>
    </location>
</feature>
<dbReference type="Pfam" id="PF05193">
    <property type="entry name" value="Peptidase_M16_C"/>
    <property type="match status" value="1"/>
</dbReference>
<evidence type="ECO:0000256" key="5">
    <source>
        <dbReference type="ARBA" id="ARBA00022833"/>
    </source>
</evidence>
<dbReference type="GO" id="GO:0046872">
    <property type="term" value="F:metal ion binding"/>
    <property type="evidence" value="ECO:0007669"/>
    <property type="project" value="UniProtKB-KW"/>
</dbReference>
<dbReference type="InterPro" id="IPR011765">
    <property type="entry name" value="Pept_M16_N"/>
</dbReference>
<dbReference type="STRING" id="1169540.A0A0G4EYN1"/>
<evidence type="ECO:0000256" key="4">
    <source>
        <dbReference type="ARBA" id="ARBA00022801"/>
    </source>
</evidence>
<keyword evidence="12" id="KW-1185">Reference proteome</keyword>
<dbReference type="OrthoDB" id="952271at2759"/>
<keyword evidence="6" id="KW-0482">Metalloprotease</keyword>
<name>A0A0G4EYN1_VITBC</name>
<evidence type="ECO:0000313" key="12">
    <source>
        <dbReference type="Proteomes" id="UP000041254"/>
    </source>
</evidence>
<evidence type="ECO:0000256" key="1">
    <source>
        <dbReference type="ARBA" id="ARBA00007261"/>
    </source>
</evidence>
<dbReference type="InterPro" id="IPR032632">
    <property type="entry name" value="Peptidase_M16_M"/>
</dbReference>
<evidence type="ECO:0000256" key="7">
    <source>
        <dbReference type="SAM" id="SignalP"/>
    </source>
</evidence>
<dbReference type="PhylomeDB" id="A0A0G4EYN1"/>
<dbReference type="InParanoid" id="A0A0G4EYN1"/>
<proteinExistence type="inferred from homology"/>
<dbReference type="Pfam" id="PF00675">
    <property type="entry name" value="Peptidase_M16"/>
    <property type="match status" value="1"/>
</dbReference>
<feature type="chain" id="PRO_5005187844" description="Peptidase M16 N-terminal domain-containing protein" evidence="7">
    <location>
        <begin position="24"/>
        <end position="876"/>
    </location>
</feature>
<dbReference type="InterPro" id="IPR007863">
    <property type="entry name" value="Peptidase_M16_C"/>
</dbReference>
<dbReference type="SUPFAM" id="SSF63411">
    <property type="entry name" value="LuxS/MPP-like metallohydrolase"/>
    <property type="match status" value="3"/>
</dbReference>
<protein>
    <recommendedName>
        <fullName evidence="13">Peptidase M16 N-terminal domain-containing protein</fullName>
    </recommendedName>
</protein>
<keyword evidence="5" id="KW-0862">Zinc</keyword>
<dbReference type="Pfam" id="PF16187">
    <property type="entry name" value="Peptidase_M16_M"/>
    <property type="match status" value="1"/>
</dbReference>
<dbReference type="AlphaFoldDB" id="A0A0G4EYN1"/>
<evidence type="ECO:0000256" key="6">
    <source>
        <dbReference type="ARBA" id="ARBA00023049"/>
    </source>
</evidence>
<comment type="similarity">
    <text evidence="1">Belongs to the peptidase M16 family.</text>
</comment>
<dbReference type="PANTHER" id="PTHR43690:SF18">
    <property type="entry name" value="INSULIN-DEGRADING ENZYME-RELATED"/>
    <property type="match status" value="1"/>
</dbReference>
<evidence type="ECO:0008006" key="13">
    <source>
        <dbReference type="Google" id="ProtNLM"/>
    </source>
</evidence>
<dbReference type="Proteomes" id="UP000041254">
    <property type="component" value="Unassembled WGS sequence"/>
</dbReference>
<evidence type="ECO:0000259" key="10">
    <source>
        <dbReference type="Pfam" id="PF16187"/>
    </source>
</evidence>
<evidence type="ECO:0000259" key="9">
    <source>
        <dbReference type="Pfam" id="PF05193"/>
    </source>
</evidence>
<feature type="signal peptide" evidence="7">
    <location>
        <begin position="1"/>
        <end position="23"/>
    </location>
</feature>
<feature type="domain" description="Peptidase M16 N-terminal" evidence="8">
    <location>
        <begin position="89"/>
        <end position="227"/>
    </location>
</feature>